<comment type="similarity">
    <text evidence="5">Belongs to the ATP-dependent AMP-binding enzyme family.</text>
</comment>
<dbReference type="Pfam" id="PF00501">
    <property type="entry name" value="AMP-binding"/>
    <property type="match status" value="1"/>
</dbReference>
<dbReference type="InterPro" id="IPR016169">
    <property type="entry name" value="FAD-bd_PCMH_sub2"/>
</dbReference>
<sequence length="1227" mass="134580">MSLGVAAAAAAGGATLAAYLNAKFHVAKDISTLYVAWKGTRSFERAAAQGLGNVWFVFLETAKKYPEMVCMWTREGVYTYRDVQNLACQYAHYFLSKGVRQGDLVAFYLQNRAEFMIAWLALWSIGCAPAAINYNLTGDALVHCLKISGAKLVLVDDDEECRARIEDSREAIEGQLGMELVYLGSSFTSQISTFPTTKPPKDLALNMSGEYPGILLYTSGTTGMPKGCAFTMARLYSTLGLRRGSMEDTDGPGGDIWYSCMPLYHGTSAVAMMVCLATGVSIALGKKFSVRNFWRDIQDSRATIFVYVGEVARYLLAAPPSPDDRNHHVRCIYGNGLRPDIWEKFRDRFGITAVGEFFNSTEGIFGLFNFNKGPFTAGSVGHHGLIMRAIMHNTFVPVEIDPTTGDVLRDPKTGFVIRAPYDKGGEIIVNVPNEQAFQGYWRNESATSKKFLRDVFKKGDLWYRSGDALRRQSDGRWYFLDRLGDTFRWKSENVATAEVAEILGQYPGIQEANVYGVLVPNHEGRAGCAALQFSPEARDAFDFRGLAAFARARLPRYAVPVFLRIVETSAHIHNHKQNKVPLRDEGVDPAKIGSKVAEGRDDKFYWLPPGAEGYVEFGKREWETLPTRWLLASECHKRSPRPPRQDVQLFSRVIEMFPTTNKGWSVLTGLLALSSTASASNSSQRNCRCFPGEACWPSPQVWSAFNQTIDGRLVATVPLGTPCHAPNYDAATCDALKAQWQLPELHYESSSSIMAPFFTNGTCDPFHPVSKPCTLGNYIVYAVNVGKPEHISKAIQFATKHNIRAVVRNTGHDYNGKSTGAGALGIWTHHLKDIEIKNWSDKHYKGKAIKLGAGVQGIEAYRAADAQGLEVVGGECPTVGLAGGYTQGGGHSALASRHGLAADQVLEWEVIDGQGNFIVANRDNQYADLYWALSGGGGGTYGVVWSMTSKAHPGTPASGLNLTFTNAGISQDTFYEAVALYHATLPAIVDAGAMSVWYFTNTSFSISPLTGPNIPVAKLQALVKPFTDGLTRLGIKYTTYSAQFDSYLAEFEAMQGAIEVGIAQYGGWLIPRSVVQTNNANLTAAYRAITSDGATFIGVGVNVSRAVVGDVYNAVLPAWRDTLIDTVITTPWSWTAPTADMIALQHKMTDEYIPRLEAVAPTSGAYLNEADFRQPNFQTAFYGKNYQKLRAIKAKYDPNSMFYGTTAVGSDEWTVTSDGHLCKSKRT</sequence>
<evidence type="ECO:0000313" key="23">
    <source>
        <dbReference type="Proteomes" id="UP000465221"/>
    </source>
</evidence>
<evidence type="ECO:0000256" key="19">
    <source>
        <dbReference type="ARBA" id="ARBA00068795"/>
    </source>
</evidence>
<keyword evidence="15" id="KW-0472">Membrane</keyword>
<dbReference type="GO" id="GO:0009898">
    <property type="term" value="C:cytoplasmic side of plasma membrane"/>
    <property type="evidence" value="ECO:0007669"/>
    <property type="project" value="TreeGrafter"/>
</dbReference>
<dbReference type="EMBL" id="BLKC01000135">
    <property type="protein sequence ID" value="GFF56366.1"/>
    <property type="molecule type" value="Genomic_DNA"/>
</dbReference>
<keyword evidence="11" id="KW-0547">Nucleotide-binding</keyword>
<evidence type="ECO:0000256" key="9">
    <source>
        <dbReference type="ARBA" id="ARBA00022677"/>
    </source>
</evidence>
<comment type="similarity">
    <text evidence="4">Belongs to the oxygen-dependent FAD-linked oxidoreductase family.</text>
</comment>
<evidence type="ECO:0000256" key="4">
    <source>
        <dbReference type="ARBA" id="ARBA00005466"/>
    </source>
</evidence>
<comment type="function">
    <text evidence="18">Acyl-CoA synthetase required for both the import of long chain fatty acids (LCFAs) (C14-C18) and the activation very long chain fatty acids (VLCFAs) (C20-C26) by esterification of the fatty acids into metabolically active CoA-thioesters for subsequent degradation or incorporation into phospholipids. The transport and fatty acyl-CoA synthetase activities are genetically separable and are thus independent activities. Esterifies VLCFAs in the peroxisome matrix. The VLCFAs are actively transported into peroxisomes by a PXA1-PXA2 heterodimeric transporter in the peroxisomal membrane.</text>
</comment>
<evidence type="ECO:0000256" key="8">
    <source>
        <dbReference type="ARBA" id="ARBA00022598"/>
    </source>
</evidence>
<keyword evidence="9" id="KW-0551">Lipid droplet</keyword>
<dbReference type="GO" id="GO:0005778">
    <property type="term" value="C:peroxisomal membrane"/>
    <property type="evidence" value="ECO:0007669"/>
    <property type="project" value="UniProtKB-SubCell"/>
</dbReference>
<evidence type="ECO:0000256" key="1">
    <source>
        <dbReference type="ARBA" id="ARBA00004502"/>
    </source>
</evidence>
<keyword evidence="6" id="KW-0813">Transport</keyword>
<dbReference type="InterPro" id="IPR000873">
    <property type="entry name" value="AMP-dep_synth/lig_dom"/>
</dbReference>
<dbReference type="PANTHER" id="PTHR43107:SF6">
    <property type="entry name" value="ACYL-COA SYNTHETASE FAMILY PROTEIN (CEFD1), PUTATIVE (AFU_ORTHOLOGUE AFUA_6G03630)-RELATED"/>
    <property type="match status" value="1"/>
</dbReference>
<dbReference type="InterPro" id="IPR020845">
    <property type="entry name" value="AMP-binding_CS"/>
</dbReference>
<name>A0A8H3SCB2_9EURO</name>
<keyword evidence="14" id="KW-0445">Lipid transport</keyword>
<dbReference type="Proteomes" id="UP000465221">
    <property type="component" value="Unassembled WGS sequence"/>
</dbReference>
<dbReference type="PROSITE" id="PS51387">
    <property type="entry name" value="FAD_PCMH"/>
    <property type="match status" value="1"/>
</dbReference>
<evidence type="ECO:0000256" key="12">
    <source>
        <dbReference type="ARBA" id="ARBA00022840"/>
    </source>
</evidence>
<dbReference type="AlphaFoldDB" id="A0A8H3SCB2"/>
<dbReference type="FunFam" id="3.40.50.12780:FF:000019">
    <property type="entry name" value="Long-chain fatty acid transporter"/>
    <property type="match status" value="1"/>
</dbReference>
<dbReference type="SUPFAM" id="SSF56176">
    <property type="entry name" value="FAD-binding/transporter-associated domain-like"/>
    <property type="match status" value="1"/>
</dbReference>
<dbReference type="Gene3D" id="3.30.300.30">
    <property type="match status" value="1"/>
</dbReference>
<dbReference type="FunFam" id="3.30.300.30:FF:000002">
    <property type="entry name" value="Long-chain fatty acid transport protein 1"/>
    <property type="match status" value="1"/>
</dbReference>
<evidence type="ECO:0000313" key="22">
    <source>
        <dbReference type="EMBL" id="GFF56366.1"/>
    </source>
</evidence>
<dbReference type="PROSITE" id="PS00455">
    <property type="entry name" value="AMP_BINDING"/>
    <property type="match status" value="1"/>
</dbReference>
<dbReference type="GO" id="GO:0044539">
    <property type="term" value="P:long-chain fatty acid import into cell"/>
    <property type="evidence" value="ECO:0007669"/>
    <property type="project" value="TreeGrafter"/>
</dbReference>
<evidence type="ECO:0000256" key="13">
    <source>
        <dbReference type="ARBA" id="ARBA00022989"/>
    </source>
</evidence>
<dbReference type="InterPro" id="IPR016166">
    <property type="entry name" value="FAD-bd_PCMH"/>
</dbReference>
<keyword evidence="16" id="KW-0576">Peroxisome</keyword>
<evidence type="ECO:0000259" key="21">
    <source>
        <dbReference type="PROSITE" id="PS51387"/>
    </source>
</evidence>
<dbReference type="InterPro" id="IPR012951">
    <property type="entry name" value="BBE"/>
</dbReference>
<keyword evidence="8" id="KW-0436">Ligase</keyword>
<dbReference type="InterPro" id="IPR042099">
    <property type="entry name" value="ANL_N_sf"/>
</dbReference>
<evidence type="ECO:0000256" key="2">
    <source>
        <dbReference type="ARBA" id="ARBA00004585"/>
    </source>
</evidence>
<dbReference type="GO" id="GO:0016491">
    <property type="term" value="F:oxidoreductase activity"/>
    <property type="evidence" value="ECO:0007669"/>
    <property type="project" value="InterPro"/>
</dbReference>
<dbReference type="Gene3D" id="3.30.465.10">
    <property type="match status" value="2"/>
</dbReference>
<dbReference type="InterPro" id="IPR045851">
    <property type="entry name" value="AMP-bd_C_sf"/>
</dbReference>
<evidence type="ECO:0000256" key="14">
    <source>
        <dbReference type="ARBA" id="ARBA00023055"/>
    </source>
</evidence>
<evidence type="ECO:0000256" key="5">
    <source>
        <dbReference type="ARBA" id="ARBA00006432"/>
    </source>
</evidence>
<dbReference type="SUPFAM" id="SSF56801">
    <property type="entry name" value="Acetyl-CoA synthetase-like"/>
    <property type="match status" value="1"/>
</dbReference>
<comment type="catalytic activity">
    <reaction evidence="17">
        <text>a very long-chain fatty acid + ATP + CoA = a very long-chain fatty acyl-CoA + AMP + diphosphate</text>
        <dbReference type="Rhea" id="RHEA:54536"/>
        <dbReference type="ChEBI" id="CHEBI:30616"/>
        <dbReference type="ChEBI" id="CHEBI:33019"/>
        <dbReference type="ChEBI" id="CHEBI:57287"/>
        <dbReference type="ChEBI" id="CHEBI:58950"/>
        <dbReference type="ChEBI" id="CHEBI:138261"/>
        <dbReference type="ChEBI" id="CHEBI:456215"/>
    </reaction>
</comment>
<feature type="domain" description="FAD-binding PCMH-type" evidence="21">
    <location>
        <begin position="775"/>
        <end position="954"/>
    </location>
</feature>
<keyword evidence="7" id="KW-1003">Cell membrane</keyword>
<dbReference type="PANTHER" id="PTHR43107">
    <property type="entry name" value="LONG-CHAIN FATTY ACID TRANSPORT PROTEIN"/>
    <property type="match status" value="1"/>
</dbReference>
<keyword evidence="12" id="KW-0067">ATP-binding</keyword>
<evidence type="ECO:0000256" key="18">
    <source>
        <dbReference type="ARBA" id="ARBA00060276"/>
    </source>
</evidence>
<evidence type="ECO:0000256" key="16">
    <source>
        <dbReference type="ARBA" id="ARBA00023140"/>
    </source>
</evidence>
<protein>
    <recommendedName>
        <fullName evidence="19">Very long-chain fatty acid transport protein</fullName>
    </recommendedName>
    <alternativeName>
        <fullName evidence="20">Very-long-chain acyl-CoA synthetase</fullName>
    </alternativeName>
</protein>
<gene>
    <name evidence="22" type="ORF">IFM46972_10495</name>
</gene>
<accession>A0A8H3SCB2</accession>
<dbReference type="InterPro" id="IPR006094">
    <property type="entry name" value="Oxid_FAD_bind_N"/>
</dbReference>
<evidence type="ECO:0000256" key="10">
    <source>
        <dbReference type="ARBA" id="ARBA00022692"/>
    </source>
</evidence>
<dbReference type="GO" id="GO:0005324">
    <property type="term" value="F:long-chain fatty acid transmembrane transporter activity"/>
    <property type="evidence" value="ECO:0007669"/>
    <property type="project" value="TreeGrafter"/>
</dbReference>
<proteinExistence type="inferred from homology"/>
<dbReference type="Pfam" id="PF01565">
    <property type="entry name" value="FAD_binding_4"/>
    <property type="match status" value="1"/>
</dbReference>
<keyword evidence="10" id="KW-0812">Transmembrane</keyword>
<comment type="subcellular location">
    <subcellularLocation>
        <location evidence="3">Cell membrane</location>
        <topology evidence="3">Multi-pass membrane protein</topology>
    </subcellularLocation>
    <subcellularLocation>
        <location evidence="1">Lipid droplet</location>
    </subcellularLocation>
    <subcellularLocation>
        <location evidence="2">Peroxisome membrane</location>
        <topology evidence="2">Multi-pass membrane protein</topology>
    </subcellularLocation>
</comment>
<dbReference type="GO" id="GO:0005524">
    <property type="term" value="F:ATP binding"/>
    <property type="evidence" value="ECO:0007669"/>
    <property type="project" value="UniProtKB-KW"/>
</dbReference>
<dbReference type="Gene3D" id="3.40.50.12780">
    <property type="entry name" value="N-terminal domain of ligase-like"/>
    <property type="match status" value="1"/>
</dbReference>
<organism evidence="22 23">
    <name type="scientific">Aspergillus udagawae</name>
    <dbReference type="NCBI Taxonomy" id="91492"/>
    <lineage>
        <taxon>Eukaryota</taxon>
        <taxon>Fungi</taxon>
        <taxon>Dikarya</taxon>
        <taxon>Ascomycota</taxon>
        <taxon>Pezizomycotina</taxon>
        <taxon>Eurotiomycetes</taxon>
        <taxon>Eurotiomycetidae</taxon>
        <taxon>Eurotiales</taxon>
        <taxon>Aspergillaceae</taxon>
        <taxon>Aspergillus</taxon>
        <taxon>Aspergillus subgen. Fumigati</taxon>
    </lineage>
</organism>
<evidence type="ECO:0000256" key="15">
    <source>
        <dbReference type="ARBA" id="ARBA00023136"/>
    </source>
</evidence>
<reference evidence="22 23" key="1">
    <citation type="submission" date="2020-01" db="EMBL/GenBank/DDBJ databases">
        <title>Draft genome sequence of Aspergillus udagawae IFM 46972.</title>
        <authorList>
            <person name="Takahashi H."/>
            <person name="Yaguchi T."/>
        </authorList>
    </citation>
    <scope>NUCLEOTIDE SEQUENCE [LARGE SCALE GENOMIC DNA]</scope>
    <source>
        <strain evidence="22 23">IFM 46972</strain>
    </source>
</reference>
<dbReference type="GO" id="GO:0004467">
    <property type="term" value="F:long-chain fatty acid-CoA ligase activity"/>
    <property type="evidence" value="ECO:0007669"/>
    <property type="project" value="TreeGrafter"/>
</dbReference>
<dbReference type="Pfam" id="PF08031">
    <property type="entry name" value="BBE"/>
    <property type="match status" value="1"/>
</dbReference>
<evidence type="ECO:0000256" key="6">
    <source>
        <dbReference type="ARBA" id="ARBA00022448"/>
    </source>
</evidence>
<keyword evidence="13" id="KW-1133">Transmembrane helix</keyword>
<dbReference type="GO" id="GO:0005811">
    <property type="term" value="C:lipid droplet"/>
    <property type="evidence" value="ECO:0007669"/>
    <property type="project" value="UniProtKB-SubCell"/>
</dbReference>
<comment type="caution">
    <text evidence="22">The sequence shown here is derived from an EMBL/GenBank/DDBJ whole genome shotgun (WGS) entry which is preliminary data.</text>
</comment>
<evidence type="ECO:0000256" key="17">
    <source>
        <dbReference type="ARBA" id="ARBA00051585"/>
    </source>
</evidence>
<evidence type="ECO:0000256" key="7">
    <source>
        <dbReference type="ARBA" id="ARBA00022475"/>
    </source>
</evidence>
<evidence type="ECO:0000256" key="3">
    <source>
        <dbReference type="ARBA" id="ARBA00004651"/>
    </source>
</evidence>
<dbReference type="GO" id="GO:0071949">
    <property type="term" value="F:FAD binding"/>
    <property type="evidence" value="ECO:0007669"/>
    <property type="project" value="InterPro"/>
</dbReference>
<evidence type="ECO:0000256" key="11">
    <source>
        <dbReference type="ARBA" id="ARBA00022741"/>
    </source>
</evidence>
<evidence type="ECO:0000256" key="20">
    <source>
        <dbReference type="ARBA" id="ARBA00078285"/>
    </source>
</evidence>
<dbReference type="InterPro" id="IPR036318">
    <property type="entry name" value="FAD-bd_PCMH-like_sf"/>
</dbReference>